<dbReference type="PANTHER" id="PTHR47755:SF1">
    <property type="entry name" value="CELL DIVISION PROTEIN FTSX"/>
    <property type="match status" value="1"/>
</dbReference>
<feature type="domain" description="ABC3 transporter permease C-terminal" evidence="14">
    <location>
        <begin position="177"/>
        <end position="295"/>
    </location>
</feature>
<evidence type="ECO:0000256" key="7">
    <source>
        <dbReference type="ARBA" id="ARBA00022618"/>
    </source>
</evidence>
<organism evidence="16">
    <name type="scientific">Candidatus Nitrotoga fabula</name>
    <dbReference type="NCBI Taxonomy" id="2182327"/>
    <lineage>
        <taxon>Bacteria</taxon>
        <taxon>Pseudomonadati</taxon>
        <taxon>Pseudomonadota</taxon>
        <taxon>Betaproteobacteria</taxon>
        <taxon>Nitrosomonadales</taxon>
        <taxon>Gallionellaceae</taxon>
        <taxon>Candidatus Nitrotoga</taxon>
    </lineage>
</organism>
<dbReference type="Gene3D" id="3.30.70.3040">
    <property type="match status" value="1"/>
</dbReference>
<evidence type="ECO:0000256" key="2">
    <source>
        <dbReference type="ARBA" id="ARBA00007379"/>
    </source>
</evidence>
<comment type="function">
    <text evidence="12">Part of the ABC transporter FtsEX involved in cellular division.</text>
</comment>
<dbReference type="InterPro" id="IPR040690">
    <property type="entry name" value="FtsX_ECD"/>
</dbReference>
<dbReference type="Pfam" id="PF02687">
    <property type="entry name" value="FtsX"/>
    <property type="match status" value="1"/>
</dbReference>
<dbReference type="PANTHER" id="PTHR47755">
    <property type="entry name" value="CELL DIVISION PROTEIN FTSX"/>
    <property type="match status" value="1"/>
</dbReference>
<keyword evidence="11 12" id="KW-0131">Cell cycle</keyword>
<dbReference type="AlphaFoldDB" id="A0A2X0QXQ1"/>
<comment type="subunit">
    <text evidence="3">Forms a membrane-associated complex with FtsE.</text>
</comment>
<evidence type="ECO:0000256" key="8">
    <source>
        <dbReference type="ARBA" id="ARBA00022692"/>
    </source>
</evidence>
<evidence type="ECO:0000256" key="3">
    <source>
        <dbReference type="ARBA" id="ARBA00011160"/>
    </source>
</evidence>
<comment type="subcellular location">
    <subcellularLocation>
        <location evidence="1">Cell inner membrane</location>
        <topology evidence="1">Multi-pass membrane protein</topology>
    </subcellularLocation>
</comment>
<evidence type="ECO:0000259" key="14">
    <source>
        <dbReference type="Pfam" id="PF02687"/>
    </source>
</evidence>
<evidence type="ECO:0000313" key="16">
    <source>
        <dbReference type="EMBL" id="SPS06490.1"/>
    </source>
</evidence>
<evidence type="ECO:0000256" key="10">
    <source>
        <dbReference type="ARBA" id="ARBA00023136"/>
    </source>
</evidence>
<dbReference type="Pfam" id="PF18075">
    <property type="entry name" value="FtsX_ECD"/>
    <property type="match status" value="1"/>
</dbReference>
<dbReference type="InterPro" id="IPR003838">
    <property type="entry name" value="ABC3_permease_C"/>
</dbReference>
<dbReference type="InterPro" id="IPR004513">
    <property type="entry name" value="FtsX"/>
</dbReference>
<accession>A0A2X0QXQ1</accession>
<keyword evidence="6 12" id="KW-0997">Cell inner membrane</keyword>
<feature type="transmembrane region" description="Helical" evidence="13">
    <location>
        <begin position="27"/>
        <end position="47"/>
    </location>
</feature>
<keyword evidence="7 12" id="KW-0132">Cell division</keyword>
<feature type="domain" description="FtsX extracellular" evidence="15">
    <location>
        <begin position="62"/>
        <end position="154"/>
    </location>
</feature>
<dbReference type="PIRSF" id="PIRSF003097">
    <property type="entry name" value="FtsX"/>
    <property type="match status" value="1"/>
</dbReference>
<keyword evidence="9 13" id="KW-1133">Transmembrane helix</keyword>
<proteinExistence type="inferred from homology"/>
<name>A0A2X0QXQ1_9PROT</name>
<evidence type="ECO:0000256" key="1">
    <source>
        <dbReference type="ARBA" id="ARBA00004429"/>
    </source>
</evidence>
<gene>
    <name evidence="16" type="primary">ftsX</name>
    <name evidence="16" type="ORF">NITFAB_2083</name>
</gene>
<evidence type="ECO:0000259" key="15">
    <source>
        <dbReference type="Pfam" id="PF18075"/>
    </source>
</evidence>
<evidence type="ECO:0000256" key="6">
    <source>
        <dbReference type="ARBA" id="ARBA00022519"/>
    </source>
</evidence>
<evidence type="ECO:0000256" key="5">
    <source>
        <dbReference type="ARBA" id="ARBA00022475"/>
    </source>
</evidence>
<keyword evidence="10 12" id="KW-0472">Membrane</keyword>
<keyword evidence="8 13" id="KW-0812">Transmembrane</keyword>
<evidence type="ECO:0000256" key="9">
    <source>
        <dbReference type="ARBA" id="ARBA00022989"/>
    </source>
</evidence>
<dbReference type="InterPro" id="IPR047590">
    <property type="entry name" value="FtsX_proteobact-type"/>
</dbReference>
<feature type="transmembrane region" description="Helical" evidence="13">
    <location>
        <begin position="274"/>
        <end position="292"/>
    </location>
</feature>
<evidence type="ECO:0000256" key="13">
    <source>
        <dbReference type="SAM" id="Phobius"/>
    </source>
</evidence>
<sequence>MKNWLILHVHVFLSALRKFFSTPLSSLFNILVIGIALSLPAGMYVMLKNIQNLAEQKIATPQISLFLSMDTSKDDITRIDRQLKQHAAVAQVRFVPREQALKQLKQTTGLEDVIGGLEHNPLPDAYIVHPKISDASALKTLKHELQRWPKIEHVQLDLDWVQKLEAILKFGLMAVLILSMLLGFALVAVTFNTIRLQILTQREEIEVSRLIGATSAFIRRPFLYFGLLQGLLGGAAAWFIISISLYMLNSNLSQLTDLYSANFTLHLPSTEDQLALLLLSACLGWMGAWLSVSQHLWKIEPR</sequence>
<feature type="transmembrane region" description="Helical" evidence="13">
    <location>
        <begin position="170"/>
        <end position="191"/>
    </location>
</feature>
<protein>
    <recommendedName>
        <fullName evidence="4 12">Cell division protein FtsX</fullName>
    </recommendedName>
</protein>
<dbReference type="GO" id="GO:0032153">
    <property type="term" value="C:cell division site"/>
    <property type="evidence" value="ECO:0007669"/>
    <property type="project" value="TreeGrafter"/>
</dbReference>
<feature type="transmembrane region" description="Helical" evidence="13">
    <location>
        <begin position="222"/>
        <end position="248"/>
    </location>
</feature>
<dbReference type="GO" id="GO:0051301">
    <property type="term" value="P:cell division"/>
    <property type="evidence" value="ECO:0007669"/>
    <property type="project" value="UniProtKB-KW"/>
</dbReference>
<comment type="similarity">
    <text evidence="2 12">Belongs to the ABC-4 integral membrane protein family. FtsX subfamily.</text>
</comment>
<dbReference type="NCBIfam" id="TIGR00439">
    <property type="entry name" value="FtsX_Gneg"/>
    <property type="match status" value="1"/>
</dbReference>
<evidence type="ECO:0000256" key="4">
    <source>
        <dbReference type="ARBA" id="ARBA00021907"/>
    </source>
</evidence>
<dbReference type="EMBL" id="LS423452">
    <property type="protein sequence ID" value="SPS06490.1"/>
    <property type="molecule type" value="Genomic_DNA"/>
</dbReference>
<keyword evidence="5 12" id="KW-1003">Cell membrane</keyword>
<reference evidence="16" key="1">
    <citation type="submission" date="2018-05" db="EMBL/GenBank/DDBJ databases">
        <authorList>
            <person name="Lanie J.A."/>
            <person name="Ng W.-L."/>
            <person name="Kazmierczak K.M."/>
            <person name="Andrzejewski T.M."/>
            <person name="Davidsen T.M."/>
            <person name="Wayne K.J."/>
            <person name="Tettelin H."/>
            <person name="Glass J.I."/>
            <person name="Rusch D."/>
            <person name="Podicherti R."/>
            <person name="Tsui H.-C.T."/>
            <person name="Winkler M.E."/>
        </authorList>
    </citation>
    <scope>NUCLEOTIDE SEQUENCE</scope>
    <source>
        <strain evidence="16">KNB</strain>
    </source>
</reference>
<dbReference type="GO" id="GO:0005886">
    <property type="term" value="C:plasma membrane"/>
    <property type="evidence" value="ECO:0007669"/>
    <property type="project" value="UniProtKB-SubCell"/>
</dbReference>
<evidence type="ECO:0000256" key="12">
    <source>
        <dbReference type="PIRNR" id="PIRNR003097"/>
    </source>
</evidence>
<evidence type="ECO:0000256" key="11">
    <source>
        <dbReference type="ARBA" id="ARBA00023306"/>
    </source>
</evidence>